<sequence>MLQPIGRSGLGYFRKRGPVLCQLGVGGGLVIALIKLRAGLLIGVTIPVQINLKGIGALISADTLNKAAQHAAIVGMQLNGAGAAPGSALDHTCGPVGGAIPVKVGALQSLQPVPAGGQR</sequence>
<gene>
    <name evidence="1" type="ORF">PsAD2_03207</name>
</gene>
<protein>
    <submittedName>
        <fullName evidence="1">Uncharacterized protein</fullName>
    </submittedName>
</protein>
<organism evidence="1 2">
    <name type="scientific">Pseudovibrio axinellae</name>
    <dbReference type="NCBI Taxonomy" id="989403"/>
    <lineage>
        <taxon>Bacteria</taxon>
        <taxon>Pseudomonadati</taxon>
        <taxon>Pseudomonadota</taxon>
        <taxon>Alphaproteobacteria</taxon>
        <taxon>Hyphomicrobiales</taxon>
        <taxon>Stappiaceae</taxon>
        <taxon>Pseudovibrio</taxon>
    </lineage>
</organism>
<dbReference type="AlphaFoldDB" id="A0A165X061"/>
<proteinExistence type="predicted"/>
<name>A0A165X061_9HYPH</name>
<evidence type="ECO:0000313" key="1">
    <source>
        <dbReference type="EMBL" id="KZL17205.1"/>
    </source>
</evidence>
<evidence type="ECO:0000313" key="2">
    <source>
        <dbReference type="Proteomes" id="UP000076577"/>
    </source>
</evidence>
<comment type="caution">
    <text evidence="1">The sequence shown here is derived from an EMBL/GenBank/DDBJ whole genome shotgun (WGS) entry which is preliminary data.</text>
</comment>
<accession>A0A165X061</accession>
<reference evidence="1 2" key="1">
    <citation type="journal article" date="2016" name="Front. Microbiol.">
        <title>Comparative Genomic Analysis Reveals a Diverse Repertoire of Genes Involved in Prokaryote-Eukaryote Interactions within the Pseudovibrio Genus.</title>
        <authorList>
            <person name="Romano S."/>
            <person name="Fernandez-Guerra A."/>
            <person name="Reen F.J."/>
            <person name="Glockner F.O."/>
            <person name="Crowley S.P."/>
            <person name="O'Sullivan O."/>
            <person name="Cotter P.D."/>
            <person name="Adams C."/>
            <person name="Dobson A.D."/>
            <person name="O'Gara F."/>
        </authorList>
    </citation>
    <scope>NUCLEOTIDE SEQUENCE [LARGE SCALE GENOMIC DNA]</scope>
    <source>
        <strain evidence="1 2">Ad2</strain>
    </source>
</reference>
<dbReference type="Proteomes" id="UP000076577">
    <property type="component" value="Unassembled WGS sequence"/>
</dbReference>
<keyword evidence="2" id="KW-1185">Reference proteome</keyword>
<dbReference type="EMBL" id="LMCB01000036">
    <property type="protein sequence ID" value="KZL17205.1"/>
    <property type="molecule type" value="Genomic_DNA"/>
</dbReference>